<protein>
    <recommendedName>
        <fullName evidence="3">acid phosphatase</fullName>
        <ecNumber evidence="3">3.1.3.2</ecNumber>
    </recommendedName>
</protein>
<dbReference type="PANTHER" id="PTHR11567:SF211">
    <property type="entry name" value="PROSTATIC ACID PHOSPHATASE"/>
    <property type="match status" value="1"/>
</dbReference>
<evidence type="ECO:0000313" key="8">
    <source>
        <dbReference type="EMBL" id="KAF8795872.1"/>
    </source>
</evidence>
<keyword evidence="5" id="KW-0378">Hydrolase</keyword>
<dbReference type="PANTHER" id="PTHR11567">
    <property type="entry name" value="ACID PHOSPHATASE-RELATED"/>
    <property type="match status" value="1"/>
</dbReference>
<keyword evidence="4" id="KW-0732">Signal</keyword>
<dbReference type="EC" id="3.1.3.2" evidence="3"/>
<comment type="caution">
    <text evidence="8">The sequence shown here is derived from an EMBL/GenBank/DDBJ whole genome shotgun (WGS) entry which is preliminary data.</text>
</comment>
<dbReference type="InterPro" id="IPR050645">
    <property type="entry name" value="Histidine_acid_phosphatase"/>
</dbReference>
<dbReference type="GO" id="GO:0003993">
    <property type="term" value="F:acid phosphatase activity"/>
    <property type="evidence" value="ECO:0007669"/>
    <property type="project" value="UniProtKB-EC"/>
</dbReference>
<keyword evidence="7" id="KW-0325">Glycoprotein</keyword>
<gene>
    <name evidence="8" type="ORF">HNY73_000323</name>
</gene>
<sequence>MLVQMLFRHGHRAPFMLYPYDPNSEDDWKEGMGMLTQLGRLQHYAMGVHLQHRYKDFITTNPKEIEMINSNNFRCQYGVYCFIAGMYAPTKEFSFTDEIRWQPIISRQADYKGKAVLTRGRCRISDEESYALKRSVEANRTKEKYHDLYNFWSRNSGRLIDSWVLASDLGKTLACEKEYNLTIPEWGLKYWDEFSMQTGIAYYFNYGTKLIQKYRIGPLLGYMLEKIDDRINQTIPEKKVYIYSAHGSNIACLLLALDQYNWKGPPYASTIILELWKEEDKDYSIRWLYYNSTNPEKQIDPPVPLVLDGCGSEFCPLSKYKNITHRLIPVNWREECNDTAEKFKFQPFESPVHVPGLSSSEKLGIQWTAIRIGTIQNFDHVFTQDDVEKSGKRELMYLQILTTNGFYAPLSLYPNDENTEDDWPEGMGLLPKLGKLQQYEMGKFLRRFYDHFITSDPGEVDAFSSFEDRSTISLISFLASLYAPTEEWQFMPGFKWQPIVLCYMERHDIFFNYKDRCLTQLEERSRILGSQPFREHVRKDEFLYSYWSENSGMIIEDQLDVALLYDTIYKEQKAGLKVPRWARMYLSDMKRISDYAYTWLYNSTTSLQLKVGSLIDLLSVRMRVKTMHDKNPDPEIIVSVYVTHDWNLAAVLSAMKLSNGLRPPPCATITFEMYKQDEEYTVRTLFFNSTNPEMGGDQVPHPLVLDGCTEYCPLTNFVKFFQPVIPENYTALCGTQVISVDSESNEDGDPNEKGETILLPKYNDMKAMTTALPV</sequence>
<reference evidence="8" key="2">
    <citation type="submission" date="2020-06" db="EMBL/GenBank/DDBJ databases">
        <authorList>
            <person name="Sheffer M."/>
        </authorList>
    </citation>
    <scope>NUCLEOTIDE SEQUENCE</scope>
</reference>
<keyword evidence="9" id="KW-1185">Reference proteome</keyword>
<evidence type="ECO:0000313" key="9">
    <source>
        <dbReference type="Proteomes" id="UP000807504"/>
    </source>
</evidence>
<dbReference type="InterPro" id="IPR029033">
    <property type="entry name" value="His_PPase_superfam"/>
</dbReference>
<comment type="catalytic activity">
    <reaction evidence="1">
        <text>a phosphate monoester + H2O = an alcohol + phosphate</text>
        <dbReference type="Rhea" id="RHEA:15017"/>
        <dbReference type="ChEBI" id="CHEBI:15377"/>
        <dbReference type="ChEBI" id="CHEBI:30879"/>
        <dbReference type="ChEBI" id="CHEBI:43474"/>
        <dbReference type="ChEBI" id="CHEBI:67140"/>
        <dbReference type="EC" id="3.1.3.2"/>
    </reaction>
</comment>
<accession>A0A8T0FYR4</accession>
<name>A0A8T0FYR4_ARGBR</name>
<dbReference type="SUPFAM" id="SSF53254">
    <property type="entry name" value="Phosphoglycerate mutase-like"/>
    <property type="match status" value="2"/>
</dbReference>
<evidence type="ECO:0000256" key="3">
    <source>
        <dbReference type="ARBA" id="ARBA00012646"/>
    </source>
</evidence>
<dbReference type="AlphaFoldDB" id="A0A8T0FYR4"/>
<dbReference type="Proteomes" id="UP000807504">
    <property type="component" value="Unassembled WGS sequence"/>
</dbReference>
<organism evidence="8 9">
    <name type="scientific">Argiope bruennichi</name>
    <name type="common">Wasp spider</name>
    <name type="synonym">Aranea bruennichi</name>
    <dbReference type="NCBI Taxonomy" id="94029"/>
    <lineage>
        <taxon>Eukaryota</taxon>
        <taxon>Metazoa</taxon>
        <taxon>Ecdysozoa</taxon>
        <taxon>Arthropoda</taxon>
        <taxon>Chelicerata</taxon>
        <taxon>Arachnida</taxon>
        <taxon>Araneae</taxon>
        <taxon>Araneomorphae</taxon>
        <taxon>Entelegynae</taxon>
        <taxon>Araneoidea</taxon>
        <taxon>Araneidae</taxon>
        <taxon>Argiope</taxon>
    </lineage>
</organism>
<evidence type="ECO:0000256" key="4">
    <source>
        <dbReference type="ARBA" id="ARBA00022729"/>
    </source>
</evidence>
<comment type="similarity">
    <text evidence="2">Belongs to the histidine acid phosphatase family.</text>
</comment>
<reference evidence="8" key="1">
    <citation type="journal article" date="2020" name="bioRxiv">
        <title>Chromosome-level reference genome of the European wasp spider Argiope bruennichi: a resource for studies on range expansion and evolutionary adaptation.</title>
        <authorList>
            <person name="Sheffer M.M."/>
            <person name="Hoppe A."/>
            <person name="Krehenwinkel H."/>
            <person name="Uhl G."/>
            <person name="Kuss A.W."/>
            <person name="Jensen L."/>
            <person name="Jensen C."/>
            <person name="Gillespie R.G."/>
            <person name="Hoff K.J."/>
            <person name="Prost S."/>
        </authorList>
    </citation>
    <scope>NUCLEOTIDE SEQUENCE</scope>
</reference>
<proteinExistence type="inferred from homology"/>
<evidence type="ECO:0000256" key="6">
    <source>
        <dbReference type="ARBA" id="ARBA00023157"/>
    </source>
</evidence>
<evidence type="ECO:0000256" key="7">
    <source>
        <dbReference type="ARBA" id="ARBA00023180"/>
    </source>
</evidence>
<evidence type="ECO:0000256" key="5">
    <source>
        <dbReference type="ARBA" id="ARBA00022801"/>
    </source>
</evidence>
<keyword evidence="6" id="KW-1015">Disulfide bond</keyword>
<dbReference type="InterPro" id="IPR000560">
    <property type="entry name" value="His_Pase_clade-2"/>
</dbReference>
<dbReference type="Pfam" id="PF00328">
    <property type="entry name" value="His_Phos_2"/>
    <property type="match status" value="2"/>
</dbReference>
<dbReference type="CDD" id="cd07061">
    <property type="entry name" value="HP_HAP_like"/>
    <property type="match status" value="1"/>
</dbReference>
<evidence type="ECO:0000256" key="2">
    <source>
        <dbReference type="ARBA" id="ARBA00005375"/>
    </source>
</evidence>
<dbReference type="EMBL" id="JABXBU010000001">
    <property type="protein sequence ID" value="KAF8795872.1"/>
    <property type="molecule type" value="Genomic_DNA"/>
</dbReference>
<evidence type="ECO:0000256" key="1">
    <source>
        <dbReference type="ARBA" id="ARBA00000032"/>
    </source>
</evidence>
<dbReference type="Gene3D" id="3.40.50.1240">
    <property type="entry name" value="Phosphoglycerate mutase-like"/>
    <property type="match status" value="2"/>
</dbReference>